<evidence type="ECO:0000313" key="3">
    <source>
        <dbReference type="EMBL" id="NEB99144.1"/>
    </source>
</evidence>
<dbReference type="RefSeq" id="WP_047175968.1">
    <property type="nucleotide sequence ID" value="NZ_CBDRIV010000045.1"/>
</dbReference>
<dbReference type="EMBL" id="JAAGMK010000541">
    <property type="protein sequence ID" value="NEB86231.1"/>
    <property type="molecule type" value="Genomic_DNA"/>
</dbReference>
<reference evidence="2 4" key="1">
    <citation type="submission" date="2020-01" db="EMBL/GenBank/DDBJ databases">
        <title>Insect and environment-associated Actinomycetes.</title>
        <authorList>
            <person name="Currrie C."/>
            <person name="Chevrette M."/>
            <person name="Carlson C."/>
            <person name="Stubbendieck R."/>
            <person name="Wendt-Pienkowski E."/>
        </authorList>
    </citation>
    <scope>NUCLEOTIDE SEQUENCE</scope>
    <source>
        <strain evidence="2">SID505</strain>
        <strain evidence="3 4">SID7903</strain>
    </source>
</reference>
<dbReference type="SUPFAM" id="SSF53955">
    <property type="entry name" value="Lysozyme-like"/>
    <property type="match status" value="1"/>
</dbReference>
<organism evidence="2">
    <name type="scientific">Streptomyces anulatus</name>
    <name type="common">Streptomyces chrysomallus</name>
    <dbReference type="NCBI Taxonomy" id="1892"/>
    <lineage>
        <taxon>Bacteria</taxon>
        <taxon>Bacillati</taxon>
        <taxon>Actinomycetota</taxon>
        <taxon>Actinomycetes</taxon>
        <taxon>Kitasatosporales</taxon>
        <taxon>Streptomycetaceae</taxon>
        <taxon>Streptomyces</taxon>
    </lineage>
</organism>
<evidence type="ECO:0000259" key="1">
    <source>
        <dbReference type="Pfam" id="PF01464"/>
    </source>
</evidence>
<dbReference type="AlphaFoldDB" id="A0A6G3STI0"/>
<evidence type="ECO:0000313" key="4">
    <source>
        <dbReference type="Proteomes" id="UP000470951"/>
    </source>
</evidence>
<evidence type="ECO:0000313" key="2">
    <source>
        <dbReference type="EMBL" id="NEB86231.1"/>
    </source>
</evidence>
<feature type="domain" description="Transglycosylase SLT" evidence="1">
    <location>
        <begin position="190"/>
        <end position="262"/>
    </location>
</feature>
<dbReference type="Pfam" id="PF01464">
    <property type="entry name" value="SLT"/>
    <property type="match status" value="1"/>
</dbReference>
<dbReference type="Proteomes" id="UP000470951">
    <property type="component" value="Unassembled WGS sequence"/>
</dbReference>
<proteinExistence type="predicted"/>
<dbReference type="InterPro" id="IPR008258">
    <property type="entry name" value="Transglycosylase_SLT_dom_1"/>
</dbReference>
<dbReference type="Gene3D" id="1.10.530.10">
    <property type="match status" value="1"/>
</dbReference>
<gene>
    <name evidence="2" type="ORF">G3I43_18925</name>
    <name evidence="3" type="ORF">G3I58_14365</name>
</gene>
<name>A0A6G3STI0_STRAQ</name>
<dbReference type="EMBL" id="JAAGMS010000152">
    <property type="protein sequence ID" value="NEB99144.1"/>
    <property type="molecule type" value="Genomic_DNA"/>
</dbReference>
<accession>A0A6G3STI0</accession>
<dbReference type="InterPro" id="IPR023346">
    <property type="entry name" value="Lysozyme-like_dom_sf"/>
</dbReference>
<protein>
    <submittedName>
        <fullName evidence="2">Transglycosylase SLT domain-containing protein</fullName>
    </submittedName>
</protein>
<comment type="caution">
    <text evidence="2">The sequence shown here is derived from an EMBL/GenBank/DDBJ whole genome shotgun (WGS) entry which is preliminary data.</text>
</comment>
<sequence>MSATRIPSRVRRLNKVQKISVAGVSALGVAALTFSLVPSNTEPEIAPQAAAAAAPVAFTNAAGSAQAKTVQNSMLEQHSTAEQLVKAADAAKAKAAAETKAAAAKAKAASEAKAKAAADAKAKAKAAADAKDKAAKAKEDAKKRGTEAANRSTARKPVYANNLDGWIREAMSIMKKEGIPGSYEGIHRNIIRESSGNRWAINNWDINARNGIPSKGLLQVIQPTFDRYHVAGTKKDLYDPVANIVAACNYAADRYGSMDNVNSAY</sequence>